<evidence type="ECO:0000313" key="1">
    <source>
        <dbReference type="EMBL" id="AZR74352.1"/>
    </source>
</evidence>
<protein>
    <submittedName>
        <fullName evidence="1">Uncharacterized protein</fullName>
    </submittedName>
</protein>
<keyword evidence="2" id="KW-1185">Reference proteome</keyword>
<reference evidence="1 2" key="1">
    <citation type="submission" date="2016-07" db="EMBL/GenBank/DDBJ databases">
        <title>Genome and transcriptome analysis of iron-reducing fermentative bacteria Anoxybacter fermentans.</title>
        <authorList>
            <person name="Zeng X."/>
            <person name="Shao Z."/>
        </authorList>
    </citation>
    <scope>NUCLEOTIDE SEQUENCE [LARGE SCALE GENOMIC DNA]</scope>
    <source>
        <strain evidence="1 2">DY22613</strain>
    </source>
</reference>
<organism evidence="1 2">
    <name type="scientific">Anoxybacter fermentans</name>
    <dbReference type="NCBI Taxonomy" id="1323375"/>
    <lineage>
        <taxon>Bacteria</taxon>
        <taxon>Bacillati</taxon>
        <taxon>Bacillota</taxon>
        <taxon>Clostridia</taxon>
        <taxon>Halanaerobiales</taxon>
        <taxon>Anoxybacter</taxon>
    </lineage>
</organism>
<name>A0A3Q9HS10_9FIRM</name>
<dbReference type="AlphaFoldDB" id="A0A3Q9HS10"/>
<gene>
    <name evidence="1" type="ORF">BBF96_13720</name>
</gene>
<accession>A0A3Q9HS10</accession>
<proteinExistence type="predicted"/>
<sequence>MEYFQKKNMKWQLSILFGSDFVGYVDCKADRKKNQFLVKSAEIKCGSKDLSAALDNSLFNLAKFHGLSEVLHLYKEA</sequence>
<dbReference type="EMBL" id="CP016379">
    <property type="protein sequence ID" value="AZR74352.1"/>
    <property type="molecule type" value="Genomic_DNA"/>
</dbReference>
<dbReference type="KEGG" id="aft:BBF96_13720"/>
<dbReference type="Proteomes" id="UP000267250">
    <property type="component" value="Chromosome"/>
</dbReference>
<evidence type="ECO:0000313" key="2">
    <source>
        <dbReference type="Proteomes" id="UP000267250"/>
    </source>
</evidence>